<feature type="compositionally biased region" description="Basic and acidic residues" evidence="1">
    <location>
        <begin position="22"/>
        <end position="32"/>
    </location>
</feature>
<evidence type="ECO:0000313" key="3">
    <source>
        <dbReference type="EMBL" id="RDB54983.1"/>
    </source>
</evidence>
<organism evidence="3 4">
    <name type="scientific">Senegalimassilia anaerobia</name>
    <dbReference type="NCBI Taxonomy" id="1473216"/>
    <lineage>
        <taxon>Bacteria</taxon>
        <taxon>Bacillati</taxon>
        <taxon>Actinomycetota</taxon>
        <taxon>Coriobacteriia</taxon>
        <taxon>Coriobacteriales</taxon>
        <taxon>Coriobacteriaceae</taxon>
        <taxon>Senegalimassilia</taxon>
    </lineage>
</organism>
<accession>A0A369L518</accession>
<feature type="region of interest" description="Disordered" evidence="1">
    <location>
        <begin position="1"/>
        <end position="32"/>
    </location>
</feature>
<sequence>MASRAKVRGGEKQQQSLSLGRETVEELEKEAERRGLNKSQLADLLLNGQLTQSADKPTIISIMSYKGGVAKTTTSTCLAVCLSELGYKVLVIDMDGQGNVSQSLGVYDPRSEEACIADVLYQATPSSPRMSLSEVMRTTDYENVFCVPSNFRFADADTRLKAEIAGGVDTRLLYAIEDLIDETARSGERKFDYIIIDCGPRLDMTTTNAIVALEAGNNASHIIIPIKVDGYAIAGLSQTIDTINRTARERRRLPQHWKILQTMIERNTSAYKYGCQMMKEAIPNAEYFNTKIEKSTVVPEASLAMEPLIKYDPNSKPAISYRLLAQEIEEMNA</sequence>
<dbReference type="InterPro" id="IPR027417">
    <property type="entry name" value="P-loop_NTPase"/>
</dbReference>
<dbReference type="InterPro" id="IPR025669">
    <property type="entry name" value="AAA_dom"/>
</dbReference>
<dbReference type="EMBL" id="PPTP01000006">
    <property type="protein sequence ID" value="RDB54983.1"/>
    <property type="molecule type" value="Genomic_DNA"/>
</dbReference>
<protein>
    <submittedName>
        <fullName evidence="3">ParA family protein</fullName>
    </submittedName>
</protein>
<dbReference type="AlphaFoldDB" id="A0A369L518"/>
<dbReference type="STRING" id="1034345.GCA_000236865_01860"/>
<dbReference type="PANTHER" id="PTHR13696:SF52">
    <property type="entry name" value="PARA FAMILY PROTEIN CT_582"/>
    <property type="match status" value="1"/>
</dbReference>
<dbReference type="Pfam" id="PF13614">
    <property type="entry name" value="AAA_31"/>
    <property type="match status" value="1"/>
</dbReference>
<reference evidence="3 4" key="1">
    <citation type="journal article" date="2018" name="Elife">
        <title>Discovery and characterization of a prevalent human gut bacterial enzyme sufficient for the inactivation of a family of plant toxins.</title>
        <authorList>
            <person name="Koppel N."/>
            <person name="Bisanz J.E."/>
            <person name="Pandelia M.E."/>
            <person name="Turnbaugh P.J."/>
            <person name="Balskus E.P."/>
        </authorList>
    </citation>
    <scope>NUCLEOTIDE SEQUENCE [LARGE SCALE GENOMIC DNA]</scope>
    <source>
        <strain evidence="4">anaerobia AP69FAA</strain>
    </source>
</reference>
<dbReference type="CDD" id="cd02042">
    <property type="entry name" value="ParAB_family"/>
    <property type="match status" value="1"/>
</dbReference>
<comment type="caution">
    <text evidence="3">The sequence shown here is derived from an EMBL/GenBank/DDBJ whole genome shotgun (WGS) entry which is preliminary data.</text>
</comment>
<dbReference type="InterPro" id="IPR050678">
    <property type="entry name" value="DNA_Partitioning_ATPase"/>
</dbReference>
<evidence type="ECO:0000259" key="2">
    <source>
        <dbReference type="Pfam" id="PF13614"/>
    </source>
</evidence>
<dbReference type="PANTHER" id="PTHR13696">
    <property type="entry name" value="P-LOOP CONTAINING NUCLEOSIDE TRIPHOSPHATE HYDROLASE"/>
    <property type="match status" value="1"/>
</dbReference>
<gene>
    <name evidence="3" type="ORF">C1880_07040</name>
</gene>
<feature type="domain" description="AAA" evidence="2">
    <location>
        <begin position="58"/>
        <end position="249"/>
    </location>
</feature>
<dbReference type="Proteomes" id="UP000253792">
    <property type="component" value="Unassembled WGS sequence"/>
</dbReference>
<name>A0A369L518_9ACTN</name>
<dbReference type="SUPFAM" id="SSF52540">
    <property type="entry name" value="P-loop containing nucleoside triphosphate hydrolases"/>
    <property type="match status" value="1"/>
</dbReference>
<proteinExistence type="predicted"/>
<evidence type="ECO:0000313" key="4">
    <source>
        <dbReference type="Proteomes" id="UP000253792"/>
    </source>
</evidence>
<dbReference type="Gene3D" id="3.40.50.300">
    <property type="entry name" value="P-loop containing nucleotide triphosphate hydrolases"/>
    <property type="match status" value="1"/>
</dbReference>
<evidence type="ECO:0000256" key="1">
    <source>
        <dbReference type="SAM" id="MobiDB-lite"/>
    </source>
</evidence>
<dbReference type="RefSeq" id="WP_042436629.1">
    <property type="nucleotide sequence ID" value="NZ_CABKQR010000004.1"/>
</dbReference>
<dbReference type="GeneID" id="82936569"/>
<dbReference type="OrthoDB" id="9815116at2"/>
<keyword evidence="4" id="KW-1185">Reference proteome</keyword>